<dbReference type="GO" id="GO:0006660">
    <property type="term" value="P:phosphatidylserine catabolic process"/>
    <property type="evidence" value="ECO:0007669"/>
    <property type="project" value="TreeGrafter"/>
</dbReference>
<organism evidence="3 4">
    <name type="scientific">Jaminaea rosea</name>
    <dbReference type="NCBI Taxonomy" id="1569628"/>
    <lineage>
        <taxon>Eukaryota</taxon>
        <taxon>Fungi</taxon>
        <taxon>Dikarya</taxon>
        <taxon>Basidiomycota</taxon>
        <taxon>Ustilaginomycotina</taxon>
        <taxon>Exobasidiomycetes</taxon>
        <taxon>Microstromatales</taxon>
        <taxon>Microstromatales incertae sedis</taxon>
        <taxon>Jaminaea</taxon>
    </lineage>
</organism>
<name>A0A316UPH1_9BASI</name>
<dbReference type="GO" id="GO:0052651">
    <property type="term" value="P:monoacylglycerol catabolic process"/>
    <property type="evidence" value="ECO:0007669"/>
    <property type="project" value="TreeGrafter"/>
</dbReference>
<evidence type="ECO:0000259" key="2">
    <source>
        <dbReference type="Pfam" id="PF00561"/>
    </source>
</evidence>
<protein>
    <submittedName>
        <fullName evidence="3">Alpha/beta-hydrolase</fullName>
    </submittedName>
</protein>
<keyword evidence="3" id="KW-0378">Hydrolase</keyword>
<dbReference type="GO" id="GO:0047372">
    <property type="term" value="F:monoacylglycerol lipase activity"/>
    <property type="evidence" value="ECO:0007669"/>
    <property type="project" value="TreeGrafter"/>
</dbReference>
<proteinExistence type="predicted"/>
<evidence type="ECO:0000256" key="1">
    <source>
        <dbReference type="SAM" id="Phobius"/>
    </source>
</evidence>
<dbReference type="RefSeq" id="XP_025361280.1">
    <property type="nucleotide sequence ID" value="XM_025507790.1"/>
</dbReference>
<dbReference type="OrthoDB" id="446723at2759"/>
<dbReference type="GO" id="GO:0004622">
    <property type="term" value="F:phosphatidylcholine lysophospholipase activity"/>
    <property type="evidence" value="ECO:0007669"/>
    <property type="project" value="TreeGrafter"/>
</dbReference>
<feature type="transmembrane region" description="Helical" evidence="1">
    <location>
        <begin position="12"/>
        <end position="31"/>
    </location>
</feature>
<evidence type="ECO:0000313" key="4">
    <source>
        <dbReference type="Proteomes" id="UP000245884"/>
    </source>
</evidence>
<dbReference type="PANTHER" id="PTHR12277:SF194">
    <property type="entry name" value="FI04476P"/>
    <property type="match status" value="1"/>
</dbReference>
<dbReference type="PANTHER" id="PTHR12277">
    <property type="entry name" value="ALPHA/BETA HYDROLASE DOMAIN-CONTAINING PROTEIN"/>
    <property type="match status" value="1"/>
</dbReference>
<keyword evidence="1" id="KW-0812">Transmembrane</keyword>
<keyword evidence="4" id="KW-1185">Reference proteome</keyword>
<feature type="domain" description="AB hydrolase-1" evidence="2">
    <location>
        <begin position="117"/>
        <end position="223"/>
    </location>
</feature>
<dbReference type="AlphaFoldDB" id="A0A316UPH1"/>
<sequence>MSTKSSSLLVKAQLIPLVALAGYLVFALSLLHPGLQRHFIFLHRLNYPFSPDFNAPEKYGIAPGKARNLRLTTSDGVSIGAWHILPDAYHRAHQPSPLSNSSPISEGDYDQAIKERPTVIYLHGNAANRAAPFRTASYAQFTARLQANVLAIDYRGFGDSEGRPSEEGLILDAQAAWDWVQARRGDQDVLVVGQSLGTGVGSRIVERLTKAGQPPQALVLIAPYLSLRRLVAEYRIGGIIPILAPALYIPFANQLLDWGLKTTFASDRALPSLYATLSASSKHGSPQQWPHLIISHATDDEVIPYSHGELLFDTILRSDVGRRVKTTTINGWARIEQFQVGGVGPSVTLVRTESGGHNTVGEGIVDIVRDVVGLDSASKQE</sequence>
<accession>A0A316UPH1</accession>
<dbReference type="GeneID" id="37029613"/>
<keyword evidence="1" id="KW-0472">Membrane</keyword>
<keyword evidence="1" id="KW-1133">Transmembrane helix</keyword>
<dbReference type="InterPro" id="IPR029058">
    <property type="entry name" value="AB_hydrolase_fold"/>
</dbReference>
<dbReference type="GO" id="GO:0005789">
    <property type="term" value="C:endoplasmic reticulum membrane"/>
    <property type="evidence" value="ECO:0007669"/>
    <property type="project" value="TreeGrafter"/>
</dbReference>
<dbReference type="SUPFAM" id="SSF53474">
    <property type="entry name" value="alpha/beta-Hydrolases"/>
    <property type="match status" value="1"/>
</dbReference>
<reference evidence="3 4" key="1">
    <citation type="journal article" date="2018" name="Mol. Biol. Evol.">
        <title>Broad Genomic Sampling Reveals a Smut Pathogenic Ancestry of the Fungal Clade Ustilaginomycotina.</title>
        <authorList>
            <person name="Kijpornyongpan T."/>
            <person name="Mondo S.J."/>
            <person name="Barry K."/>
            <person name="Sandor L."/>
            <person name="Lee J."/>
            <person name="Lipzen A."/>
            <person name="Pangilinan J."/>
            <person name="LaButti K."/>
            <person name="Hainaut M."/>
            <person name="Henrissat B."/>
            <person name="Grigoriev I.V."/>
            <person name="Spatafora J.W."/>
            <person name="Aime M.C."/>
        </authorList>
    </citation>
    <scope>NUCLEOTIDE SEQUENCE [LARGE SCALE GENOMIC DNA]</scope>
    <source>
        <strain evidence="3 4">MCA 5214</strain>
    </source>
</reference>
<dbReference type="Pfam" id="PF00561">
    <property type="entry name" value="Abhydrolase_1"/>
    <property type="match status" value="1"/>
</dbReference>
<dbReference type="InterPro" id="IPR000073">
    <property type="entry name" value="AB_hydrolase_1"/>
</dbReference>
<dbReference type="EMBL" id="KZ819670">
    <property type="protein sequence ID" value="PWN26668.1"/>
    <property type="molecule type" value="Genomic_DNA"/>
</dbReference>
<gene>
    <name evidence="3" type="ORF">BDZ90DRAFT_253309</name>
</gene>
<evidence type="ECO:0000313" key="3">
    <source>
        <dbReference type="EMBL" id="PWN26668.1"/>
    </source>
</evidence>
<dbReference type="STRING" id="1569628.A0A316UPH1"/>
<dbReference type="Proteomes" id="UP000245884">
    <property type="component" value="Unassembled WGS sequence"/>
</dbReference>
<dbReference type="Gene3D" id="3.40.50.1820">
    <property type="entry name" value="alpha/beta hydrolase"/>
    <property type="match status" value="1"/>
</dbReference>